<dbReference type="Proteomes" id="UP001165366">
    <property type="component" value="Unassembled WGS sequence"/>
</dbReference>
<gene>
    <name evidence="1" type="ORF">L6773_06150</name>
</gene>
<proteinExistence type="predicted"/>
<evidence type="ECO:0000313" key="2">
    <source>
        <dbReference type="Proteomes" id="UP001165366"/>
    </source>
</evidence>
<protein>
    <recommendedName>
        <fullName evidence="3">DUF3606 domain-containing protein</fullName>
    </recommendedName>
</protein>
<reference evidence="1" key="1">
    <citation type="submission" date="2022-01" db="EMBL/GenBank/DDBJ databases">
        <authorList>
            <person name="Wang Y."/>
        </authorList>
    </citation>
    <scope>NUCLEOTIDE SEQUENCE</scope>
    <source>
        <strain evidence="1">WB101</strain>
    </source>
</reference>
<evidence type="ECO:0000313" key="1">
    <source>
        <dbReference type="EMBL" id="MCG2588139.1"/>
    </source>
</evidence>
<dbReference type="RefSeq" id="WP_237852983.1">
    <property type="nucleotide sequence ID" value="NZ_JAKLWS010000005.1"/>
</dbReference>
<reference evidence="1" key="2">
    <citation type="submission" date="2024-05" db="EMBL/GenBank/DDBJ databases">
        <title>Rhodohalobacter halophilus gen. nov., sp. nov., a moderately halophilic member of the family Balneolaceae.</title>
        <authorList>
            <person name="Xia J."/>
        </authorList>
    </citation>
    <scope>NUCLEOTIDE SEQUENCE</scope>
    <source>
        <strain evidence="1">WB101</strain>
    </source>
</reference>
<organism evidence="1 2">
    <name type="scientific">Rhodohalobacter sulfatireducens</name>
    <dbReference type="NCBI Taxonomy" id="2911366"/>
    <lineage>
        <taxon>Bacteria</taxon>
        <taxon>Pseudomonadati</taxon>
        <taxon>Balneolota</taxon>
        <taxon>Balneolia</taxon>
        <taxon>Balneolales</taxon>
        <taxon>Balneolaceae</taxon>
        <taxon>Rhodohalobacter</taxon>
    </lineage>
</organism>
<accession>A0ABS9KB93</accession>
<sequence length="61" mass="7471">MKNKDFDTVETTRRIREKNYEETKDLTRKELLEWYKKRGKAAKDQFLKNSKNSEREGVRSF</sequence>
<evidence type="ECO:0008006" key="3">
    <source>
        <dbReference type="Google" id="ProtNLM"/>
    </source>
</evidence>
<keyword evidence="2" id="KW-1185">Reference proteome</keyword>
<name>A0ABS9KB93_9BACT</name>
<comment type="caution">
    <text evidence="1">The sequence shown here is derived from an EMBL/GenBank/DDBJ whole genome shotgun (WGS) entry which is preliminary data.</text>
</comment>
<dbReference type="EMBL" id="JAKLWS010000005">
    <property type="protein sequence ID" value="MCG2588139.1"/>
    <property type="molecule type" value="Genomic_DNA"/>
</dbReference>